<dbReference type="EMBL" id="PUGT01000026">
    <property type="protein sequence ID" value="PQN11263.1"/>
    <property type="molecule type" value="Genomic_DNA"/>
</dbReference>
<protein>
    <submittedName>
        <fullName evidence="1">Uncharacterized protein</fullName>
    </submittedName>
</protein>
<evidence type="ECO:0000313" key="2">
    <source>
        <dbReference type="Proteomes" id="UP000238186"/>
    </source>
</evidence>
<comment type="caution">
    <text evidence="1">The sequence shown here is derived from an EMBL/GenBank/DDBJ whole genome shotgun (WGS) entry which is preliminary data.</text>
</comment>
<sequence length="77" mass="8420">MSNQIKPARRIDADGNARDVDNAYEEGIYAAVIGLEVTDNPYSTDDPLNRKLWLKAFAGVKSGKIRSAAQLRKGGNQ</sequence>
<dbReference type="Proteomes" id="UP000238186">
    <property type="component" value="Unassembled WGS sequence"/>
</dbReference>
<accession>A0A2S8DH73</accession>
<name>A0A2S8DH73_SHIDY</name>
<gene>
    <name evidence="1" type="ORF">C5K18_02340</name>
</gene>
<dbReference type="AlphaFoldDB" id="A0A2S8DH73"/>
<dbReference type="RefSeq" id="WP_000070722.1">
    <property type="nucleotide sequence ID" value="NZ_CP026840.1"/>
</dbReference>
<evidence type="ECO:0000313" key="1">
    <source>
        <dbReference type="EMBL" id="PQN11263.1"/>
    </source>
</evidence>
<reference evidence="1 2" key="1">
    <citation type="submission" date="2018-02" db="EMBL/GenBank/DDBJ databases">
        <title>Distribution and characterization of Shiga toxin converting temperate phage carried by Shigella flexneri in Hispaniola.</title>
        <authorList>
            <person name="Fogolari M."/>
            <person name="Mavian C."/>
            <person name="Angeletti S."/>
            <person name="Salemi M."/>
            <person name="Lampel K.A."/>
            <person name="Maurelli A.T."/>
        </authorList>
    </citation>
    <scope>NUCLEOTIDE SEQUENCE [LARGE SCALE GENOMIC DNA]</scope>
    <source>
        <strain evidence="1 2">BS979</strain>
    </source>
</reference>
<organism evidence="1 2">
    <name type="scientific">Shigella dysenteriae</name>
    <dbReference type="NCBI Taxonomy" id="622"/>
    <lineage>
        <taxon>Bacteria</taxon>
        <taxon>Pseudomonadati</taxon>
        <taxon>Pseudomonadota</taxon>
        <taxon>Gammaproteobacteria</taxon>
        <taxon>Enterobacterales</taxon>
        <taxon>Enterobacteriaceae</taxon>
        <taxon>Shigella</taxon>
    </lineage>
</organism>
<proteinExistence type="predicted"/>